<dbReference type="Gene3D" id="1.10.4020.10">
    <property type="entry name" value="DNA breaking-rejoining enzymes"/>
    <property type="match status" value="1"/>
</dbReference>
<dbReference type="SUPFAM" id="SSF47353">
    <property type="entry name" value="Retrovirus capsid dimerization domain-like"/>
    <property type="match status" value="1"/>
</dbReference>
<dbReference type="SMART" id="SM00431">
    <property type="entry name" value="SCAN"/>
    <property type="match status" value="1"/>
</dbReference>
<dbReference type="InterPro" id="IPR003309">
    <property type="entry name" value="SCAN_dom"/>
</dbReference>
<dbReference type="Proteomes" id="UP000830375">
    <property type="component" value="Unassembled WGS sequence"/>
</dbReference>
<proteinExistence type="predicted"/>
<comment type="caution">
    <text evidence="4">The sequence shown here is derived from an EMBL/GenBank/DDBJ whole genome shotgun (WGS) entry which is preliminary data.</text>
</comment>
<dbReference type="InterPro" id="IPR018061">
    <property type="entry name" value="Retropepsins"/>
</dbReference>
<evidence type="ECO:0000256" key="2">
    <source>
        <dbReference type="SAM" id="MobiDB-lite"/>
    </source>
</evidence>
<reference evidence="4 5" key="1">
    <citation type="submission" date="2022-01" db="EMBL/GenBank/DDBJ databases">
        <title>A high-quality chromosome-level genome assembly of rohu carp, Labeo rohita.</title>
        <authorList>
            <person name="Arick M.A. II"/>
            <person name="Hsu C.-Y."/>
            <person name="Magbanua Z."/>
            <person name="Pechanova O."/>
            <person name="Grover C."/>
            <person name="Miller E."/>
            <person name="Thrash A."/>
            <person name="Ezzel L."/>
            <person name="Alam S."/>
            <person name="Benzie J."/>
            <person name="Hamilton M."/>
            <person name="Karsi A."/>
            <person name="Lawrence M.L."/>
            <person name="Peterson D.G."/>
        </authorList>
    </citation>
    <scope>NUCLEOTIDE SEQUENCE [LARGE SCALE GENOMIC DNA]</scope>
    <source>
        <strain evidence="5">BAU-BD-2019</strain>
        <tissue evidence="4">Blood</tissue>
    </source>
</reference>
<name>A0ABQ8LDW1_LABRO</name>
<protein>
    <submittedName>
        <fullName evidence="4">Zinc finger protein 446</fullName>
    </submittedName>
</protein>
<sequence>MPPKTRAQQSSTMETDGGQKTADDSTKTNVLQTTEVSASGGEAALTALANMFQTFLQYQKQRDERQEKDVERREQQFKVLTHQVTQLQMDVEHARHGSAPTDRSATWGPAFGFQLPKLQDEDNIENYLITFERLAQVYGWPKDDWAVHLIRLLKGKSRTAFVAMSPATMTDYDCLREVIIQKYEISTEMYRLKLRALDTPIEESPVELYVRFKDLFCKWVCFDSTTKAVDLEQYMRVLYPEIRTWVKERNPATAAEAAKLVEDYIAARKVSSGMFRYVGSLQSSKGKSGGLGGRAYFKSQILKPSHVEPIPPVVACQPAVMLCVTTPKSASLCYLPIPLTSMTSKEPTVSVLLNGKPVTALLDTGCAQTLVKEQSDFPTAKVYIEVNKQPYLMKVGIAATLPFLIVLGTDSQF</sequence>
<keyword evidence="1" id="KW-0378">Hydrolase</keyword>
<dbReference type="PROSITE" id="PS50804">
    <property type="entry name" value="SCAN_BOX"/>
    <property type="match status" value="1"/>
</dbReference>
<dbReference type="SUPFAM" id="SSF50630">
    <property type="entry name" value="Acid proteases"/>
    <property type="match status" value="1"/>
</dbReference>
<evidence type="ECO:0000259" key="3">
    <source>
        <dbReference type="PROSITE" id="PS50804"/>
    </source>
</evidence>
<feature type="region of interest" description="Disordered" evidence="2">
    <location>
        <begin position="1"/>
        <end position="29"/>
    </location>
</feature>
<feature type="domain" description="SCAN box" evidence="3">
    <location>
        <begin position="191"/>
        <end position="263"/>
    </location>
</feature>
<organism evidence="4 5">
    <name type="scientific">Labeo rohita</name>
    <name type="common">Indian major carp</name>
    <name type="synonym">Cyprinus rohita</name>
    <dbReference type="NCBI Taxonomy" id="84645"/>
    <lineage>
        <taxon>Eukaryota</taxon>
        <taxon>Metazoa</taxon>
        <taxon>Chordata</taxon>
        <taxon>Craniata</taxon>
        <taxon>Vertebrata</taxon>
        <taxon>Euteleostomi</taxon>
        <taxon>Actinopterygii</taxon>
        <taxon>Neopterygii</taxon>
        <taxon>Teleostei</taxon>
        <taxon>Ostariophysi</taxon>
        <taxon>Cypriniformes</taxon>
        <taxon>Cyprinidae</taxon>
        <taxon>Labeoninae</taxon>
        <taxon>Labeonini</taxon>
        <taxon>Labeo</taxon>
    </lineage>
</organism>
<dbReference type="Pfam" id="PF00077">
    <property type="entry name" value="RVP"/>
    <property type="match status" value="1"/>
</dbReference>
<accession>A0ABQ8LDW1</accession>
<dbReference type="PANTHER" id="PTHR46888:SF1">
    <property type="entry name" value="RIBONUCLEASE H"/>
    <property type="match status" value="1"/>
</dbReference>
<gene>
    <name evidence="4" type="ORF">H4Q32_025857</name>
</gene>
<dbReference type="Pfam" id="PF02023">
    <property type="entry name" value="SCAN"/>
    <property type="match status" value="1"/>
</dbReference>
<dbReference type="EMBL" id="JACTAM010000087">
    <property type="protein sequence ID" value="KAI2647891.1"/>
    <property type="molecule type" value="Genomic_DNA"/>
</dbReference>
<evidence type="ECO:0000313" key="4">
    <source>
        <dbReference type="EMBL" id="KAI2647891.1"/>
    </source>
</evidence>
<evidence type="ECO:0000256" key="1">
    <source>
        <dbReference type="ARBA" id="ARBA00022801"/>
    </source>
</evidence>
<dbReference type="InterPro" id="IPR021109">
    <property type="entry name" value="Peptidase_aspartic_dom_sf"/>
</dbReference>
<keyword evidence="5" id="KW-1185">Reference proteome</keyword>
<evidence type="ECO:0000313" key="5">
    <source>
        <dbReference type="Proteomes" id="UP000830375"/>
    </source>
</evidence>
<dbReference type="InterPro" id="IPR038269">
    <property type="entry name" value="SCAN_sf"/>
</dbReference>
<feature type="compositionally biased region" description="Polar residues" evidence="2">
    <location>
        <begin position="1"/>
        <end position="14"/>
    </location>
</feature>
<dbReference type="PANTHER" id="PTHR46888">
    <property type="entry name" value="ZINC KNUCKLE DOMAINCONTAINING PROTEIN-RELATED"/>
    <property type="match status" value="1"/>
</dbReference>
<dbReference type="Gene3D" id="2.40.70.10">
    <property type="entry name" value="Acid Proteases"/>
    <property type="match status" value="1"/>
</dbReference>